<comment type="similarity">
    <text evidence="7 8">Belongs to the PINc/VapC protein family.</text>
</comment>
<evidence type="ECO:0000256" key="1">
    <source>
        <dbReference type="ARBA" id="ARBA00001946"/>
    </source>
</evidence>
<gene>
    <name evidence="8" type="primary">vapC</name>
    <name evidence="10" type="ORF">JAO75_15935</name>
</gene>
<keyword evidence="4 8" id="KW-0479">Metal-binding</keyword>
<keyword evidence="6 8" id="KW-0460">Magnesium</keyword>
<evidence type="ECO:0000313" key="10">
    <source>
        <dbReference type="EMBL" id="MBJ6126898.1"/>
    </source>
</evidence>
<keyword evidence="2 8" id="KW-1277">Toxin-antitoxin system</keyword>
<dbReference type="RefSeq" id="WP_199050119.1">
    <property type="nucleotide sequence ID" value="NZ_JAELXT010000017.1"/>
</dbReference>
<protein>
    <recommendedName>
        <fullName evidence="8">Ribonuclease VapC</fullName>
        <shortName evidence="8">RNase VapC</shortName>
        <ecNumber evidence="8">3.1.-.-</ecNumber>
    </recommendedName>
    <alternativeName>
        <fullName evidence="8">Toxin VapC</fullName>
    </alternativeName>
</protein>
<dbReference type="HAMAP" id="MF_00265">
    <property type="entry name" value="VapC_Nob1"/>
    <property type="match status" value="1"/>
</dbReference>
<dbReference type="InterPro" id="IPR022907">
    <property type="entry name" value="VapC_family"/>
</dbReference>
<dbReference type="InterPro" id="IPR029060">
    <property type="entry name" value="PIN-like_dom_sf"/>
</dbReference>
<dbReference type="PANTHER" id="PTHR33653">
    <property type="entry name" value="RIBONUCLEASE VAPC2"/>
    <property type="match status" value="1"/>
</dbReference>
<reference evidence="11" key="1">
    <citation type="submission" date="2020-12" db="EMBL/GenBank/DDBJ databases">
        <title>Hymenobacter sp.</title>
        <authorList>
            <person name="Kim M.K."/>
        </authorList>
    </citation>
    <scope>NUCLEOTIDE SEQUENCE [LARGE SCALE GENOMIC DNA]</scope>
    <source>
        <strain evidence="11">BT325</strain>
    </source>
</reference>
<dbReference type="Gene3D" id="3.40.50.1010">
    <property type="entry name" value="5'-nuclease"/>
    <property type="match status" value="1"/>
</dbReference>
<keyword evidence="8" id="KW-0800">Toxin</keyword>
<dbReference type="EC" id="3.1.-.-" evidence="8"/>
<comment type="caution">
    <text evidence="8">Lacks conserved residue(s) required for the propagation of feature annotation.</text>
</comment>
<accession>A0ABS0Y3K7</accession>
<evidence type="ECO:0000256" key="7">
    <source>
        <dbReference type="ARBA" id="ARBA00038093"/>
    </source>
</evidence>
<proteinExistence type="inferred from homology"/>
<name>A0ABS0Y3K7_9HYPH</name>
<dbReference type="PANTHER" id="PTHR33653:SF1">
    <property type="entry name" value="RIBONUCLEASE VAPC2"/>
    <property type="match status" value="1"/>
</dbReference>
<dbReference type="CDD" id="cd09871">
    <property type="entry name" value="PIN_MtVapC28-VapC30-like"/>
    <property type="match status" value="1"/>
</dbReference>
<evidence type="ECO:0000256" key="8">
    <source>
        <dbReference type="HAMAP-Rule" id="MF_00265"/>
    </source>
</evidence>
<evidence type="ECO:0000256" key="5">
    <source>
        <dbReference type="ARBA" id="ARBA00022801"/>
    </source>
</evidence>
<organism evidence="10 11">
    <name type="scientific">Microvirga splendida</name>
    <dbReference type="NCBI Taxonomy" id="2795727"/>
    <lineage>
        <taxon>Bacteria</taxon>
        <taxon>Pseudomonadati</taxon>
        <taxon>Pseudomonadota</taxon>
        <taxon>Alphaproteobacteria</taxon>
        <taxon>Hyphomicrobiales</taxon>
        <taxon>Methylobacteriaceae</taxon>
        <taxon>Microvirga</taxon>
    </lineage>
</organism>
<dbReference type="SUPFAM" id="SSF88723">
    <property type="entry name" value="PIN domain-like"/>
    <property type="match status" value="1"/>
</dbReference>
<evidence type="ECO:0000256" key="4">
    <source>
        <dbReference type="ARBA" id="ARBA00022723"/>
    </source>
</evidence>
<evidence type="ECO:0000256" key="6">
    <source>
        <dbReference type="ARBA" id="ARBA00022842"/>
    </source>
</evidence>
<keyword evidence="11" id="KW-1185">Reference proteome</keyword>
<feature type="binding site" evidence="8">
    <location>
        <position position="104"/>
    </location>
    <ligand>
        <name>Mg(2+)</name>
        <dbReference type="ChEBI" id="CHEBI:18420"/>
    </ligand>
</feature>
<feature type="domain" description="PIN" evidence="9">
    <location>
        <begin position="1"/>
        <end position="129"/>
    </location>
</feature>
<dbReference type="InterPro" id="IPR050556">
    <property type="entry name" value="Type_II_TA_system_RNase"/>
</dbReference>
<evidence type="ECO:0000259" key="9">
    <source>
        <dbReference type="Pfam" id="PF01850"/>
    </source>
</evidence>
<dbReference type="Pfam" id="PF01850">
    <property type="entry name" value="PIN"/>
    <property type="match status" value="1"/>
</dbReference>
<comment type="function">
    <text evidence="8">Toxic component of a toxin-antitoxin (TA) system. An RNase.</text>
</comment>
<dbReference type="EMBL" id="JAELXT010000017">
    <property type="protein sequence ID" value="MBJ6126898.1"/>
    <property type="molecule type" value="Genomic_DNA"/>
</dbReference>
<comment type="caution">
    <text evidence="10">The sequence shown here is derived from an EMBL/GenBank/DDBJ whole genome shotgun (WGS) entry which is preliminary data.</text>
</comment>
<sequence>MYIETSAIIAMLAGEEEAEDMARKIDEAKTNLITSPVSVTEAVITFATKKEIEIPASQEIVSELLSALKVQTVSITAEIGNNAVRAYAQYGKGTGHGAKLNLGDVFSYACAKAYRVPLLYKGNDFAKTDLA</sequence>
<evidence type="ECO:0000256" key="3">
    <source>
        <dbReference type="ARBA" id="ARBA00022722"/>
    </source>
</evidence>
<comment type="cofactor">
    <cofactor evidence="1 8">
        <name>Mg(2+)</name>
        <dbReference type="ChEBI" id="CHEBI:18420"/>
    </cofactor>
</comment>
<evidence type="ECO:0000256" key="2">
    <source>
        <dbReference type="ARBA" id="ARBA00022649"/>
    </source>
</evidence>
<evidence type="ECO:0000313" key="11">
    <source>
        <dbReference type="Proteomes" id="UP000620670"/>
    </source>
</evidence>
<keyword evidence="5 8" id="KW-0378">Hydrolase</keyword>
<dbReference type="InterPro" id="IPR002716">
    <property type="entry name" value="PIN_dom"/>
</dbReference>
<dbReference type="Proteomes" id="UP000620670">
    <property type="component" value="Unassembled WGS sequence"/>
</dbReference>
<keyword evidence="3 8" id="KW-0540">Nuclease</keyword>